<protein>
    <recommendedName>
        <fullName evidence="1">diguanylate cyclase</fullName>
        <ecNumber evidence="1">2.7.7.65</ecNumber>
    </recommendedName>
</protein>
<dbReference type="Pfam" id="PF22673">
    <property type="entry name" value="MCP-like_PDC_1"/>
    <property type="match status" value="1"/>
</dbReference>
<keyword evidence="5" id="KW-0808">Transferase</keyword>
<dbReference type="SMART" id="SM00267">
    <property type="entry name" value="GGDEF"/>
    <property type="match status" value="1"/>
</dbReference>
<dbReference type="PANTHER" id="PTHR45138">
    <property type="entry name" value="REGULATORY COMPONENTS OF SENSORY TRANSDUCTION SYSTEM"/>
    <property type="match status" value="1"/>
</dbReference>
<dbReference type="InterPro" id="IPR029787">
    <property type="entry name" value="Nucleotide_cyclase"/>
</dbReference>
<name>A0ABV7TSS1_9NEIS</name>
<evidence type="ECO:0000256" key="1">
    <source>
        <dbReference type="ARBA" id="ARBA00012528"/>
    </source>
</evidence>
<dbReference type="EMBL" id="JBHRYH010000013">
    <property type="protein sequence ID" value="MFC3625793.1"/>
    <property type="molecule type" value="Genomic_DNA"/>
</dbReference>
<dbReference type="Proteomes" id="UP001595636">
    <property type="component" value="Unassembled WGS sequence"/>
</dbReference>
<proteinExistence type="predicted"/>
<comment type="caution">
    <text evidence="5">The sequence shown here is derived from an EMBL/GenBank/DDBJ whole genome shotgun (WGS) entry which is preliminary data.</text>
</comment>
<feature type="domain" description="GGDEF" evidence="4">
    <location>
        <begin position="388"/>
        <end position="524"/>
    </location>
</feature>
<dbReference type="RefSeq" id="WP_390277663.1">
    <property type="nucleotide sequence ID" value="NZ_JBHRYH010000013.1"/>
</dbReference>
<dbReference type="Gene3D" id="3.30.70.270">
    <property type="match status" value="1"/>
</dbReference>
<keyword evidence="3" id="KW-0812">Transmembrane</keyword>
<dbReference type="CDD" id="cd01949">
    <property type="entry name" value="GGDEF"/>
    <property type="match status" value="1"/>
</dbReference>
<evidence type="ECO:0000313" key="5">
    <source>
        <dbReference type="EMBL" id="MFC3625793.1"/>
    </source>
</evidence>
<dbReference type="InterPro" id="IPR043128">
    <property type="entry name" value="Rev_trsase/Diguanyl_cyclase"/>
</dbReference>
<organism evidence="5 6">
    <name type="scientific">Vogesella amnigena</name>
    <dbReference type="NCBI Taxonomy" id="1507449"/>
    <lineage>
        <taxon>Bacteria</taxon>
        <taxon>Pseudomonadati</taxon>
        <taxon>Pseudomonadota</taxon>
        <taxon>Betaproteobacteria</taxon>
        <taxon>Neisseriales</taxon>
        <taxon>Chromobacteriaceae</taxon>
        <taxon>Vogesella</taxon>
    </lineage>
</organism>
<keyword evidence="6" id="KW-1185">Reference proteome</keyword>
<comment type="catalytic activity">
    <reaction evidence="2">
        <text>2 GTP = 3',3'-c-di-GMP + 2 diphosphate</text>
        <dbReference type="Rhea" id="RHEA:24898"/>
        <dbReference type="ChEBI" id="CHEBI:33019"/>
        <dbReference type="ChEBI" id="CHEBI:37565"/>
        <dbReference type="ChEBI" id="CHEBI:58805"/>
        <dbReference type="EC" id="2.7.7.65"/>
    </reaction>
</comment>
<keyword evidence="5" id="KW-0548">Nucleotidyltransferase</keyword>
<dbReference type="NCBIfam" id="TIGR00254">
    <property type="entry name" value="GGDEF"/>
    <property type="match status" value="1"/>
</dbReference>
<feature type="transmembrane region" description="Helical" evidence="3">
    <location>
        <begin position="327"/>
        <end position="348"/>
    </location>
</feature>
<evidence type="ECO:0000259" key="4">
    <source>
        <dbReference type="PROSITE" id="PS50887"/>
    </source>
</evidence>
<sequence>MLNLPRPRNLARLLCQLTLLGGVLGIVLALVLAWNGYQQAMQRGRNELQANAGRLVASIDHELQMRRNTLHNMKVLAEQYLAERSPLAWSAHPYLQPESRYAGYSLRLPPGFNFEQLGNVTGLGPLPADDSQTMREIQMALALTPLFRSLIERDPDTPWVYYTSAQRFLYLYPRVESSDFFVSQQTFSMPFYLQAHPAYNPSGELIWTPVYQDQAGKGWMVTMSVPVQDRGRFRGAISVDIATSRLVWLLERSPIPHTALHLLQADGQRLASSGGPPPALIPQNWPQYTLQARGQRLQAVFPLQANHWFLVLDSDAAALQQAALRQALPLALLAFFLTASLLLVLGLLRSQSRVEALSTHDWLTGVWNRRAFDEQLLAALSLLKREGSSLALILFDVDDFKHYNDTQGHPAGDKALQDIAQAVQQVAQRADDRVYRLGGEEFAVLASLPDAERLQAFMEHIGSAVREQRIEHPGSQLGLLTISLGGVLLQHGSHTTAADAYRQADKALYQAKDSGKNCACCWRGE</sequence>
<dbReference type="EC" id="2.7.7.65" evidence="1"/>
<accession>A0ABV7TSS1</accession>
<dbReference type="PANTHER" id="PTHR45138:SF9">
    <property type="entry name" value="DIGUANYLATE CYCLASE DGCM-RELATED"/>
    <property type="match status" value="1"/>
</dbReference>
<dbReference type="PROSITE" id="PS50887">
    <property type="entry name" value="GGDEF"/>
    <property type="match status" value="1"/>
</dbReference>
<evidence type="ECO:0000256" key="3">
    <source>
        <dbReference type="SAM" id="Phobius"/>
    </source>
</evidence>
<dbReference type="CDD" id="cd12913">
    <property type="entry name" value="PDC1_MCP_like"/>
    <property type="match status" value="1"/>
</dbReference>
<dbReference type="InterPro" id="IPR000160">
    <property type="entry name" value="GGDEF_dom"/>
</dbReference>
<gene>
    <name evidence="5" type="ORF">ACFOKJ_06485</name>
</gene>
<reference evidence="6" key="1">
    <citation type="journal article" date="2019" name="Int. J. Syst. Evol. Microbiol.">
        <title>The Global Catalogue of Microorganisms (GCM) 10K type strain sequencing project: providing services to taxonomists for standard genome sequencing and annotation.</title>
        <authorList>
            <consortium name="The Broad Institute Genomics Platform"/>
            <consortium name="The Broad Institute Genome Sequencing Center for Infectious Disease"/>
            <person name="Wu L."/>
            <person name="Ma J."/>
        </authorList>
    </citation>
    <scope>NUCLEOTIDE SEQUENCE [LARGE SCALE GENOMIC DNA]</scope>
    <source>
        <strain evidence="6">KCTC 42195</strain>
    </source>
</reference>
<evidence type="ECO:0000313" key="6">
    <source>
        <dbReference type="Proteomes" id="UP001595636"/>
    </source>
</evidence>
<keyword evidence="3" id="KW-0472">Membrane</keyword>
<dbReference type="SUPFAM" id="SSF55073">
    <property type="entry name" value="Nucleotide cyclase"/>
    <property type="match status" value="1"/>
</dbReference>
<keyword evidence="3" id="KW-1133">Transmembrane helix</keyword>
<dbReference type="GO" id="GO:0052621">
    <property type="term" value="F:diguanylate cyclase activity"/>
    <property type="evidence" value="ECO:0007669"/>
    <property type="project" value="UniProtKB-EC"/>
</dbReference>
<dbReference type="InterPro" id="IPR050469">
    <property type="entry name" value="Diguanylate_Cyclase"/>
</dbReference>
<dbReference type="Gene3D" id="3.30.450.20">
    <property type="entry name" value="PAS domain"/>
    <property type="match status" value="1"/>
</dbReference>
<dbReference type="Pfam" id="PF00990">
    <property type="entry name" value="GGDEF"/>
    <property type="match status" value="1"/>
</dbReference>
<evidence type="ECO:0000256" key="2">
    <source>
        <dbReference type="ARBA" id="ARBA00034247"/>
    </source>
</evidence>